<dbReference type="eggNOG" id="COG0760">
    <property type="taxonomic scope" value="Bacteria"/>
</dbReference>
<name>K2HHA5_9RHOB</name>
<evidence type="ECO:0000256" key="1">
    <source>
        <dbReference type="ARBA" id="ARBA00018370"/>
    </source>
</evidence>
<evidence type="ECO:0000256" key="2">
    <source>
        <dbReference type="ARBA" id="ARBA00022729"/>
    </source>
</evidence>
<organism evidence="8 9">
    <name type="scientific">Oceaniovalibus guishaninsula JLT2003</name>
    <dbReference type="NCBI Taxonomy" id="1231392"/>
    <lineage>
        <taxon>Bacteria</taxon>
        <taxon>Pseudomonadati</taxon>
        <taxon>Pseudomonadota</taxon>
        <taxon>Alphaproteobacteria</taxon>
        <taxon>Rhodobacterales</taxon>
        <taxon>Roseobacteraceae</taxon>
        <taxon>Oceaniovalibus</taxon>
    </lineage>
</organism>
<keyword evidence="5" id="KW-0697">Rotamase</keyword>
<dbReference type="OrthoDB" id="9791746at2"/>
<dbReference type="Pfam" id="PF00639">
    <property type="entry name" value="Rotamase"/>
    <property type="match status" value="1"/>
</dbReference>
<keyword evidence="9" id="KW-1185">Reference proteome</keyword>
<evidence type="ECO:0000256" key="5">
    <source>
        <dbReference type="PROSITE-ProRule" id="PRU00278"/>
    </source>
</evidence>
<gene>
    <name evidence="8" type="ORF">OCGS_0043</name>
</gene>
<evidence type="ECO:0000256" key="3">
    <source>
        <dbReference type="ARBA" id="ARBA00030642"/>
    </source>
</evidence>
<dbReference type="PROSITE" id="PS50198">
    <property type="entry name" value="PPIC_PPIASE_2"/>
    <property type="match status" value="1"/>
</dbReference>
<feature type="chain" id="PRO_5007919624" description="Parvulin-like PPIase" evidence="6">
    <location>
        <begin position="21"/>
        <end position="400"/>
    </location>
</feature>
<dbReference type="InterPro" id="IPR027304">
    <property type="entry name" value="Trigger_fact/SurA_dom_sf"/>
</dbReference>
<feature type="signal peptide" evidence="6">
    <location>
        <begin position="1"/>
        <end position="20"/>
    </location>
</feature>
<evidence type="ECO:0000256" key="6">
    <source>
        <dbReference type="SAM" id="SignalP"/>
    </source>
</evidence>
<dbReference type="Pfam" id="PF13624">
    <property type="entry name" value="SurA_N_3"/>
    <property type="match status" value="1"/>
</dbReference>
<evidence type="ECO:0000259" key="7">
    <source>
        <dbReference type="PROSITE" id="PS50198"/>
    </source>
</evidence>
<evidence type="ECO:0000313" key="9">
    <source>
        <dbReference type="Proteomes" id="UP000006765"/>
    </source>
</evidence>
<dbReference type="InterPro" id="IPR000297">
    <property type="entry name" value="PPIase_PpiC"/>
</dbReference>
<feature type="domain" description="PpiC" evidence="7">
    <location>
        <begin position="158"/>
        <end position="257"/>
    </location>
</feature>
<dbReference type="RefSeq" id="WP_007425196.1">
    <property type="nucleotide sequence ID" value="NZ_AMGO01000001.1"/>
</dbReference>
<reference evidence="8 9" key="1">
    <citation type="journal article" date="2012" name="J. Bacteriol.">
        <title>Draft Genome Sequence of Oceaniovalibus guishaninsula JLT2003T.</title>
        <authorList>
            <person name="Tang K."/>
            <person name="Liu K."/>
            <person name="Jiao N."/>
        </authorList>
    </citation>
    <scope>NUCLEOTIDE SEQUENCE [LARGE SCALE GENOMIC DNA]</scope>
    <source>
        <strain evidence="8 9">JLT2003</strain>
    </source>
</reference>
<evidence type="ECO:0000313" key="8">
    <source>
        <dbReference type="EMBL" id="EKE45817.1"/>
    </source>
</evidence>
<sequence>MKTATALLLAMLCAAGPTAAQSPFSPVATVNDRVITGYEVDQRARMLGVFRTPGDLRQQALDALIDERLQLTEAKRLGIAVTEGEIVDGMAEFAGRADLDTDAFVAALAGDGVDVQTFRDFVAAGIAWRKAVRAQFAGRVSVPEAEVDRAARQIPRASLAASLSEIILPANTPENAARTEEIAPQVLALSGEDAFAAAARQVSASPSRERGGRIDPIPLTNLPPALRALVTEASPGQVVGPLPLPNALAFFLVRGIDEVPASGAVTQIDYATYAIPGGRSPEALAEAAALRARVDTCGDLYTVARGQPDRLRREKVTPSQVPNDIALELAKLDEDEVSLALTRANGQTLLFLMLCDRSYADPATEIDRDRLRSRLVDARAADLARNYLAELRANAHIVRE</sequence>
<dbReference type="Gene3D" id="3.10.50.40">
    <property type="match status" value="1"/>
</dbReference>
<dbReference type="SUPFAM" id="SSF54534">
    <property type="entry name" value="FKBP-like"/>
    <property type="match status" value="1"/>
</dbReference>
<dbReference type="AlphaFoldDB" id="K2HHA5"/>
<proteinExistence type="predicted"/>
<keyword evidence="2 6" id="KW-0732">Signal</keyword>
<accession>K2HHA5</accession>
<dbReference type="Gene3D" id="1.10.4030.10">
    <property type="entry name" value="Porin chaperone SurA, peptide-binding domain"/>
    <property type="match status" value="1"/>
</dbReference>
<dbReference type="STRING" id="1231392.OCGS_0043"/>
<dbReference type="Proteomes" id="UP000006765">
    <property type="component" value="Unassembled WGS sequence"/>
</dbReference>
<evidence type="ECO:0000256" key="4">
    <source>
        <dbReference type="ARBA" id="ARBA00031484"/>
    </source>
</evidence>
<dbReference type="PANTHER" id="PTHR47637">
    <property type="entry name" value="CHAPERONE SURA"/>
    <property type="match status" value="1"/>
</dbReference>
<dbReference type="GO" id="GO:0003755">
    <property type="term" value="F:peptidyl-prolyl cis-trans isomerase activity"/>
    <property type="evidence" value="ECO:0007669"/>
    <property type="project" value="UniProtKB-KW"/>
</dbReference>
<dbReference type="SUPFAM" id="SSF109998">
    <property type="entry name" value="Triger factor/SurA peptide-binding domain-like"/>
    <property type="match status" value="1"/>
</dbReference>
<dbReference type="InterPro" id="IPR050280">
    <property type="entry name" value="OMP_Chaperone_SurA"/>
</dbReference>
<dbReference type="PANTHER" id="PTHR47637:SF1">
    <property type="entry name" value="CHAPERONE SURA"/>
    <property type="match status" value="1"/>
</dbReference>
<dbReference type="EMBL" id="AMGO01000001">
    <property type="protein sequence ID" value="EKE45817.1"/>
    <property type="molecule type" value="Genomic_DNA"/>
</dbReference>
<comment type="caution">
    <text evidence="8">The sequence shown here is derived from an EMBL/GenBank/DDBJ whole genome shotgun (WGS) entry which is preliminary data.</text>
</comment>
<protein>
    <recommendedName>
        <fullName evidence="1">Parvulin-like PPIase</fullName>
    </recommendedName>
    <alternativeName>
        <fullName evidence="3">Peptidyl-prolyl cis-trans isomerase plp</fullName>
    </alternativeName>
    <alternativeName>
        <fullName evidence="4">Rotamase plp</fullName>
    </alternativeName>
</protein>
<dbReference type="InterPro" id="IPR046357">
    <property type="entry name" value="PPIase_dom_sf"/>
</dbReference>
<keyword evidence="5 8" id="KW-0413">Isomerase</keyword>